<reference evidence="1 2" key="2">
    <citation type="journal article" date="2013" name="Genome Announc.">
        <title>Genome Sequence of Growth-Improving Paenibacillus mucilaginosus Strain KNP414.</title>
        <authorList>
            <person name="Lu J.J."/>
            <person name="Wang J.F."/>
            <person name="Hu X.F."/>
        </authorList>
    </citation>
    <scope>NUCLEOTIDE SEQUENCE [LARGE SCALE GENOMIC DNA]</scope>
    <source>
        <strain evidence="1 2">KNP414</strain>
    </source>
</reference>
<gene>
    <name evidence="1" type="ordered locus">KNP414_02772</name>
</gene>
<dbReference type="InterPro" id="IPR043519">
    <property type="entry name" value="NT_sf"/>
</dbReference>
<reference evidence="2" key="1">
    <citation type="submission" date="2011-06" db="EMBL/GenBank/DDBJ databases">
        <title>Complete genome sequence of Paenibacillus mucilaginosus KNP414.</title>
        <authorList>
            <person name="Wang J."/>
            <person name="Hu S."/>
            <person name="Hu X."/>
            <person name="Zhang B."/>
            <person name="Dong D."/>
            <person name="Zhang S."/>
            <person name="Zhao K."/>
            <person name="Wu D."/>
        </authorList>
    </citation>
    <scope>NUCLEOTIDE SEQUENCE [LARGE SCALE GENOMIC DNA]</scope>
    <source>
        <strain evidence="2">KNP414</strain>
    </source>
</reference>
<dbReference type="PATRIC" id="fig|1036673.3.peg.2530"/>
<dbReference type="KEGG" id="pms:KNP414_02772"/>
<protein>
    <submittedName>
        <fullName evidence="1">Uncharacterized protein</fullName>
    </submittedName>
</protein>
<dbReference type="AlphaFoldDB" id="F8FAT2"/>
<dbReference type="Gene3D" id="3.30.460.40">
    <property type="match status" value="1"/>
</dbReference>
<evidence type="ECO:0000313" key="2">
    <source>
        <dbReference type="Proteomes" id="UP000006620"/>
    </source>
</evidence>
<sequence length="211" mass="23231">MNPNDDNLSAAGEPLRQALEEIGRSGRNLPGSWLVGGSTGLLLQGVPLAAPPRDLDLYTDRETAAELHGALLPWSVDKQEESATEIYRSILSHYVIAGVNVELVGAFEVRTPESAYRVEAEYLRREHALTLRVGEGTEAGLMPLAHELLFNLLRRRPDRYEAIAAVMVRRRDGRELAALRELLSRNRFGGEALKYARSVLASMSSDGGKEP</sequence>
<organism evidence="1 2">
    <name type="scientific">Paenibacillus mucilaginosus (strain KNP414)</name>
    <dbReference type="NCBI Taxonomy" id="1036673"/>
    <lineage>
        <taxon>Bacteria</taxon>
        <taxon>Bacillati</taxon>
        <taxon>Bacillota</taxon>
        <taxon>Bacilli</taxon>
        <taxon>Bacillales</taxon>
        <taxon>Paenibacillaceae</taxon>
        <taxon>Paenibacillus</taxon>
    </lineage>
</organism>
<dbReference type="SUPFAM" id="SSF81301">
    <property type="entry name" value="Nucleotidyltransferase"/>
    <property type="match status" value="1"/>
</dbReference>
<accession>F8FAT2</accession>
<evidence type="ECO:0000313" key="1">
    <source>
        <dbReference type="EMBL" id="AEI41333.1"/>
    </source>
</evidence>
<dbReference type="HOGENOM" id="CLU_116697_0_0_9"/>
<dbReference type="RefSeq" id="WP_013916494.1">
    <property type="nucleotide sequence ID" value="NC_015690.1"/>
</dbReference>
<name>F8FAT2_PAEMK</name>
<dbReference type="Proteomes" id="UP000006620">
    <property type="component" value="Chromosome"/>
</dbReference>
<proteinExistence type="predicted"/>
<dbReference type="EMBL" id="CP002869">
    <property type="protein sequence ID" value="AEI41333.1"/>
    <property type="molecule type" value="Genomic_DNA"/>
</dbReference>